<dbReference type="Proteomes" id="UP000257109">
    <property type="component" value="Unassembled WGS sequence"/>
</dbReference>
<accession>A0A371EK57</accession>
<dbReference type="EMBL" id="QJKJ01013446">
    <property type="protein sequence ID" value="RDX66411.1"/>
    <property type="molecule type" value="Genomic_DNA"/>
</dbReference>
<gene>
    <name evidence="1" type="ORF">CR513_54823</name>
</gene>
<reference evidence="1" key="1">
    <citation type="submission" date="2018-05" db="EMBL/GenBank/DDBJ databases">
        <title>Draft genome of Mucuna pruriens seed.</title>
        <authorList>
            <person name="Nnadi N.E."/>
            <person name="Vos R."/>
            <person name="Hasami M.H."/>
            <person name="Devisetty U.K."/>
            <person name="Aguiy J.C."/>
        </authorList>
    </citation>
    <scope>NUCLEOTIDE SEQUENCE [LARGE SCALE GENOMIC DNA]</scope>
    <source>
        <strain evidence="1">JCA_2017</strain>
    </source>
</reference>
<organism evidence="1 2">
    <name type="scientific">Mucuna pruriens</name>
    <name type="common">Velvet bean</name>
    <name type="synonym">Dolichos pruriens</name>
    <dbReference type="NCBI Taxonomy" id="157652"/>
    <lineage>
        <taxon>Eukaryota</taxon>
        <taxon>Viridiplantae</taxon>
        <taxon>Streptophyta</taxon>
        <taxon>Embryophyta</taxon>
        <taxon>Tracheophyta</taxon>
        <taxon>Spermatophyta</taxon>
        <taxon>Magnoliopsida</taxon>
        <taxon>eudicotyledons</taxon>
        <taxon>Gunneridae</taxon>
        <taxon>Pentapetalae</taxon>
        <taxon>rosids</taxon>
        <taxon>fabids</taxon>
        <taxon>Fabales</taxon>
        <taxon>Fabaceae</taxon>
        <taxon>Papilionoideae</taxon>
        <taxon>50 kb inversion clade</taxon>
        <taxon>NPAAA clade</taxon>
        <taxon>indigoferoid/millettioid clade</taxon>
        <taxon>Phaseoleae</taxon>
        <taxon>Mucuna</taxon>
    </lineage>
</organism>
<protein>
    <submittedName>
        <fullName evidence="1">Uncharacterized protein</fullName>
    </submittedName>
</protein>
<dbReference type="AlphaFoldDB" id="A0A371EK57"/>
<keyword evidence="2" id="KW-1185">Reference proteome</keyword>
<proteinExistence type="predicted"/>
<name>A0A371EK57_MUCPR</name>
<evidence type="ECO:0000313" key="2">
    <source>
        <dbReference type="Proteomes" id="UP000257109"/>
    </source>
</evidence>
<comment type="caution">
    <text evidence="1">The sequence shown here is derived from an EMBL/GenBank/DDBJ whole genome shotgun (WGS) entry which is preliminary data.</text>
</comment>
<evidence type="ECO:0000313" key="1">
    <source>
        <dbReference type="EMBL" id="RDX66411.1"/>
    </source>
</evidence>
<feature type="non-terminal residue" evidence="1">
    <location>
        <position position="64"/>
    </location>
</feature>
<sequence length="64" mass="7677">MMKERSMFLNLRIHQGTISFRGIINMSLLRCLKYFTNMLQKKFCISFIKSDHGKKFENVEFNIV</sequence>